<protein>
    <submittedName>
        <fullName evidence="3">Uncharacterized protein LOC107268810</fullName>
    </submittedName>
</protein>
<feature type="compositionally biased region" description="Polar residues" evidence="1">
    <location>
        <begin position="24"/>
        <end position="34"/>
    </location>
</feature>
<evidence type="ECO:0000256" key="1">
    <source>
        <dbReference type="SAM" id="MobiDB-lite"/>
    </source>
</evidence>
<proteinExistence type="predicted"/>
<dbReference type="AlphaFoldDB" id="A0AAJ7BYD5"/>
<sequence>MVMLDAIQRVAREASRRLRRISCPDSSSTGSPRQTYRARSESSLFDSPDRLSPSTRQRRIIAEHQRQLHREMEEMQDTLTRGFRSRDLLPSCDVSSLASWSSSLGSIGRNKLRRNRMPAWEYVRGPSPMWDTVSSDGSFTKCKSEEMISREDSPKWNVVNNRRAKDDTDFRLPTWDHLEATLNQKLSRFENFEPDSLETNRDVGIDYLMTTNARKEMSQEMRAVEKWSTPVLKQDQDMSLRLSLRKN</sequence>
<keyword evidence="2" id="KW-1185">Reference proteome</keyword>
<dbReference type="Proteomes" id="UP000694920">
    <property type="component" value="Unplaced"/>
</dbReference>
<accession>A0AAJ7BYD5</accession>
<dbReference type="GeneID" id="107268810"/>
<name>A0AAJ7BYD5_CEPCN</name>
<dbReference type="KEGG" id="ccin:107268810"/>
<feature type="region of interest" description="Disordered" evidence="1">
    <location>
        <begin position="20"/>
        <end position="55"/>
    </location>
</feature>
<evidence type="ECO:0000313" key="3">
    <source>
        <dbReference type="RefSeq" id="XP_015597426.1"/>
    </source>
</evidence>
<gene>
    <name evidence="3" type="primary">LOC107268810</name>
</gene>
<dbReference type="RefSeq" id="XP_015597426.1">
    <property type="nucleotide sequence ID" value="XM_015741940.1"/>
</dbReference>
<reference evidence="3" key="1">
    <citation type="submission" date="2025-08" db="UniProtKB">
        <authorList>
            <consortium name="RefSeq"/>
        </authorList>
    </citation>
    <scope>IDENTIFICATION</scope>
</reference>
<organism evidence="2 3">
    <name type="scientific">Cephus cinctus</name>
    <name type="common">Wheat stem sawfly</name>
    <dbReference type="NCBI Taxonomy" id="211228"/>
    <lineage>
        <taxon>Eukaryota</taxon>
        <taxon>Metazoa</taxon>
        <taxon>Ecdysozoa</taxon>
        <taxon>Arthropoda</taxon>
        <taxon>Hexapoda</taxon>
        <taxon>Insecta</taxon>
        <taxon>Pterygota</taxon>
        <taxon>Neoptera</taxon>
        <taxon>Endopterygota</taxon>
        <taxon>Hymenoptera</taxon>
        <taxon>Cephoidea</taxon>
        <taxon>Cephidae</taxon>
        <taxon>Cephus</taxon>
    </lineage>
</organism>
<evidence type="ECO:0000313" key="2">
    <source>
        <dbReference type="Proteomes" id="UP000694920"/>
    </source>
</evidence>